<gene>
    <name evidence="2" type="ORF">A2J07_00885</name>
</gene>
<dbReference type="EMBL" id="LVEA01000001">
    <property type="protein sequence ID" value="KYL05324.1"/>
    <property type="molecule type" value="Genomic_DNA"/>
</dbReference>
<dbReference type="Proteomes" id="UP000075816">
    <property type="component" value="Unassembled WGS sequence"/>
</dbReference>
<protein>
    <recommendedName>
        <fullName evidence="4">Portal protein</fullName>
    </recommendedName>
</protein>
<reference evidence="2 3" key="1">
    <citation type="submission" date="2016-03" db="EMBL/GenBank/DDBJ databases">
        <title>Comparative genomics of human isolates of Fusobacterium necrophorum.</title>
        <authorList>
            <person name="Jensen A."/>
            <person name="Bank S."/>
            <person name="Andersen P.S."/>
            <person name="Kristensen L.H."/>
            <person name="Prag J."/>
        </authorList>
    </citation>
    <scope>NUCLEOTIDE SEQUENCE [LARGE SCALE GENOMIC DNA]</scope>
    <source>
        <strain evidence="2 3">LS_1264</strain>
    </source>
</reference>
<name>A0A162J8B1_9FUSO</name>
<sequence>MFQTLKDLFSSKKKPSDTTNFQEEKVEKLDVGKVIGDNDTFDYNSIFYLGYGNKRLNCTTVNMDRILELIKNAILDYPLLARTIMNITGKVSKQDFYFVGDDKNKVLLVAEEFNKILKSSNYSSELFLKDCFNNFVKYSNLFLVPFRNEKKQIERIRIFQNQGWTVHKKIGTGFCEEFIFKTGEIGTEKTWPTYKNKIDVFHYTFNRESDEIFALPIWCSVIDFLKKYNTLIDNSLVSYRDQSLVRTIYEIGISKNGSKINVSPITYNTIKNLLETTDSDLITDTPVNANLIKKNFTSPDKLLEVLEGQIVAGLFTSKNQLGISSAGRQDSEVQDENTKLIAENFSSTLQHFLNQSIIKEICKKHFGDYEGENEIKLNFYQDFNIQERIEKHAVFLFQGGVIDLDEARKICIRNEEINKEKTFFRLYQQTEMNGSVENTNNPKNQHVPTGTGTTKKTKKDQRR</sequence>
<dbReference type="RefSeq" id="WP_062680883.1">
    <property type="nucleotide sequence ID" value="NZ_LVEA01000001.1"/>
</dbReference>
<accession>A0A162J8B1</accession>
<dbReference type="AlphaFoldDB" id="A0A162J8B1"/>
<evidence type="ECO:0000256" key="1">
    <source>
        <dbReference type="SAM" id="MobiDB-lite"/>
    </source>
</evidence>
<evidence type="ECO:0008006" key="4">
    <source>
        <dbReference type="Google" id="ProtNLM"/>
    </source>
</evidence>
<feature type="compositionally biased region" description="Polar residues" evidence="1">
    <location>
        <begin position="434"/>
        <end position="448"/>
    </location>
</feature>
<evidence type="ECO:0000313" key="2">
    <source>
        <dbReference type="EMBL" id="KYL05324.1"/>
    </source>
</evidence>
<proteinExistence type="predicted"/>
<comment type="caution">
    <text evidence="2">The sequence shown here is derived from an EMBL/GenBank/DDBJ whole genome shotgun (WGS) entry which is preliminary data.</text>
</comment>
<feature type="region of interest" description="Disordered" evidence="1">
    <location>
        <begin position="434"/>
        <end position="463"/>
    </location>
</feature>
<organism evidence="2 3">
    <name type="scientific">Fusobacterium necrophorum subsp. funduliforme</name>
    <dbReference type="NCBI Taxonomy" id="143387"/>
    <lineage>
        <taxon>Bacteria</taxon>
        <taxon>Fusobacteriati</taxon>
        <taxon>Fusobacteriota</taxon>
        <taxon>Fusobacteriia</taxon>
        <taxon>Fusobacteriales</taxon>
        <taxon>Fusobacteriaceae</taxon>
        <taxon>Fusobacterium</taxon>
    </lineage>
</organism>
<evidence type="ECO:0000313" key="3">
    <source>
        <dbReference type="Proteomes" id="UP000075816"/>
    </source>
</evidence>